<feature type="transmembrane region" description="Helical" evidence="6">
    <location>
        <begin position="333"/>
        <end position="355"/>
    </location>
</feature>
<feature type="transmembrane region" description="Helical" evidence="6">
    <location>
        <begin position="86"/>
        <end position="108"/>
    </location>
</feature>
<comment type="subcellular location">
    <subcellularLocation>
        <location evidence="1">Cell membrane</location>
        <topology evidence="1">Multi-pass membrane protein</topology>
    </subcellularLocation>
</comment>
<keyword evidence="3 6" id="KW-0812">Transmembrane</keyword>
<organism evidence="8 9">
    <name type="scientific">Pseudonocardia abyssalis</name>
    <dbReference type="NCBI Taxonomy" id="2792008"/>
    <lineage>
        <taxon>Bacteria</taxon>
        <taxon>Bacillati</taxon>
        <taxon>Actinomycetota</taxon>
        <taxon>Actinomycetes</taxon>
        <taxon>Pseudonocardiales</taxon>
        <taxon>Pseudonocardiaceae</taxon>
        <taxon>Pseudonocardia</taxon>
    </lineage>
</organism>
<evidence type="ECO:0000256" key="3">
    <source>
        <dbReference type="ARBA" id="ARBA00022692"/>
    </source>
</evidence>
<evidence type="ECO:0000256" key="2">
    <source>
        <dbReference type="ARBA" id="ARBA00022475"/>
    </source>
</evidence>
<proteinExistence type="predicted"/>
<gene>
    <name evidence="8" type="ORF">I4I81_02715</name>
</gene>
<feature type="transmembrane region" description="Helical" evidence="6">
    <location>
        <begin position="120"/>
        <end position="145"/>
    </location>
</feature>
<feature type="domain" description="Phosphatidylglycerol lysyltransferase C-terminal" evidence="7">
    <location>
        <begin position="514"/>
        <end position="811"/>
    </location>
</feature>
<keyword evidence="4 6" id="KW-1133">Transmembrane helix</keyword>
<keyword evidence="5 6" id="KW-0472">Membrane</keyword>
<feature type="transmembrane region" description="Helical" evidence="6">
    <location>
        <begin position="183"/>
        <end position="198"/>
    </location>
</feature>
<sequence length="859" mass="90825">MPTTEPPLVRAPRPGRLRRRFTGVPARRLLRILRQAPVTLGLVAVVWLVGALTGSLLGGPATGLRDLVGAGVPSLGAGRWWTPLSSGFWCSGLVGYLATTLLLLLLVAPLEHRVGSARTAALLAVTQVAGALAGTGLVALGTLAADPWADRLATDLALGPSTAAVGAALAASARLGALWRRRLRILLLVVLVMLALYSGSLQDVLRLAGGLVGLAAGPLLLGRPRGRLALTATGPEIRTLVALVVAASAVGPLLAALSGTAIGPLSVLRFLVLPPPPDPATVEAICADPLTVDDCLGLQFRLRLGGVGPAVMSVLPVLVLVVLADGLRRGRRFAWWGAVGINILFALLGVTLAVLTASTPTERLVAFGGATDAQFYTGVATTVLQPLAVVALLAATRARFRVTAPARAYRGWSRAVTVTLVAVSVSYVVIGYLLRDQFSPVPGFADLVVDLPTRFLPSGYLGELEIAFLPVGVAATVLYEWTGVVFWSVALAGSLWLVTRTRIVSGDAQAARDLLTSGGGSTLSWLVTWTGNSYWFTADRRAGFGYRVIGRVALTTGGPFGDAERRLDAIEPFTAFCAEHAWTPCLYSVDDDVRARAQSLGWQAVQVAEETVVPLPGLAFTGKKWQDVRSALNKATKAGITAEQLIFGQAPLAIVDQVRAISEEWVGDKGLPEMGFTLGGIDELADDAVRCLVAVDADRTVHGITSWLPVHDAGVVVGWTLDFMRRRETGFRGVMEFLIASAAQQFQAEGYAFLSLSGAPLARLDRGEQPDALQRLLDTSGRALEPVYGFRSLLAFKAKFQPEYRPLHMLYPDAAALPAVGSAIARAYLPDLGPATTLRLLRRITEARAPGRDTSQSRA</sequence>
<dbReference type="InterPro" id="IPR024320">
    <property type="entry name" value="LPG_synthase_C"/>
</dbReference>
<evidence type="ECO:0000256" key="1">
    <source>
        <dbReference type="ARBA" id="ARBA00004651"/>
    </source>
</evidence>
<keyword evidence="2" id="KW-1003">Cell membrane</keyword>
<evidence type="ECO:0000313" key="9">
    <source>
        <dbReference type="Proteomes" id="UP000694287"/>
    </source>
</evidence>
<dbReference type="PANTHER" id="PTHR34697">
    <property type="entry name" value="PHOSPHATIDYLGLYCEROL LYSYLTRANSFERASE"/>
    <property type="match status" value="1"/>
</dbReference>
<dbReference type="PANTHER" id="PTHR34697:SF2">
    <property type="entry name" value="PHOSPHATIDYLGLYCEROL LYSYLTRANSFERASE"/>
    <property type="match status" value="1"/>
</dbReference>
<dbReference type="EMBL" id="JADQDK010000001">
    <property type="protein sequence ID" value="MBW0133170.1"/>
    <property type="molecule type" value="Genomic_DNA"/>
</dbReference>
<evidence type="ECO:0000256" key="4">
    <source>
        <dbReference type="ARBA" id="ARBA00022989"/>
    </source>
</evidence>
<accession>A0ABS6ULQ3</accession>
<feature type="transmembrane region" description="Helical" evidence="6">
    <location>
        <begin position="375"/>
        <end position="395"/>
    </location>
</feature>
<evidence type="ECO:0000313" key="8">
    <source>
        <dbReference type="EMBL" id="MBW0133170.1"/>
    </source>
</evidence>
<evidence type="ECO:0000256" key="6">
    <source>
        <dbReference type="SAM" id="Phobius"/>
    </source>
</evidence>
<feature type="transmembrane region" description="Helical" evidence="6">
    <location>
        <begin position="478"/>
        <end position="498"/>
    </location>
</feature>
<dbReference type="InterPro" id="IPR051211">
    <property type="entry name" value="PG_lysyltransferase"/>
</dbReference>
<name>A0ABS6ULQ3_9PSEU</name>
<evidence type="ECO:0000256" key="5">
    <source>
        <dbReference type="ARBA" id="ARBA00023136"/>
    </source>
</evidence>
<comment type="caution">
    <text evidence="8">The sequence shown here is derived from an EMBL/GenBank/DDBJ whole genome shotgun (WGS) entry which is preliminary data.</text>
</comment>
<dbReference type="Proteomes" id="UP000694287">
    <property type="component" value="Unassembled WGS sequence"/>
</dbReference>
<evidence type="ECO:0000259" key="7">
    <source>
        <dbReference type="Pfam" id="PF09924"/>
    </source>
</evidence>
<feature type="transmembrane region" description="Helical" evidence="6">
    <location>
        <begin position="241"/>
        <end position="267"/>
    </location>
</feature>
<feature type="transmembrane region" description="Helical" evidence="6">
    <location>
        <begin position="415"/>
        <end position="434"/>
    </location>
</feature>
<feature type="transmembrane region" description="Helical" evidence="6">
    <location>
        <begin position="204"/>
        <end position="221"/>
    </location>
</feature>
<feature type="transmembrane region" description="Helical" evidence="6">
    <location>
        <begin position="36"/>
        <end position="57"/>
    </location>
</feature>
<dbReference type="Pfam" id="PF09924">
    <property type="entry name" value="LPG_synthase_C"/>
    <property type="match status" value="1"/>
</dbReference>
<keyword evidence="9" id="KW-1185">Reference proteome</keyword>
<reference evidence="8 9" key="1">
    <citation type="submission" date="2020-11" db="EMBL/GenBank/DDBJ databases">
        <title>Pseudonocardia abyssalis sp. nov. and Pseudonocardia oceani sp. nov., description and phylogenomic analysis of two novel actinomycetes isolated from the deep Southern Ocean.</title>
        <authorList>
            <person name="Parra J."/>
        </authorList>
    </citation>
    <scope>NUCLEOTIDE SEQUENCE [LARGE SCALE GENOMIC DNA]</scope>
    <source>
        <strain evidence="8 9">KRD-168</strain>
    </source>
</reference>
<feature type="transmembrane region" description="Helical" evidence="6">
    <location>
        <begin position="306"/>
        <end position="326"/>
    </location>
</feature>
<protein>
    <submittedName>
        <fullName evidence="8">DUF2156 domain-containing protein</fullName>
    </submittedName>
</protein>
<feature type="transmembrane region" description="Helical" evidence="6">
    <location>
        <begin position="157"/>
        <end position="176"/>
    </location>
</feature>